<reference evidence="1" key="1">
    <citation type="submission" date="2018-10" db="EMBL/GenBank/DDBJ databases">
        <authorList>
            <person name="Hariharan J."/>
            <person name="Choudoir M.J."/>
            <person name="Diebold P."/>
            <person name="Panke-Buisse K."/>
            <person name="Campbell A.N."/>
            <person name="Buckley D.H."/>
        </authorList>
    </citation>
    <scope>NUCLEOTIDE SEQUENCE</scope>
    <source>
        <strain evidence="1">Gb1</strain>
    </source>
</reference>
<proteinExistence type="predicted"/>
<name>A0A652KK11_9ACTN</name>
<gene>
    <name evidence="1" type="ORF">EAO74_26440</name>
</gene>
<protein>
    <submittedName>
        <fullName evidence="1">Uncharacterized protein</fullName>
    </submittedName>
</protein>
<accession>A0A652KK11</accession>
<sequence length="206" mass="21802">MLIKGYDAPLVPGEPLLARPGFWSNHLLARCDEGTSAARPSPEWFGDDGADTDAMSDVLFDPERWPVFRVPAADGAEVVVIHRNLVGDYGTDYLLTHPGGSAARRMGSGDGEFSGAGLTWQELIRIADTPSPTAEGVQHPAERLLLLIPLLDDLDLPETAAARLGAALASVGAPQDTAPDTAARLLAHLGRRPRHESAWGSPLSGS</sequence>
<evidence type="ECO:0000313" key="1">
    <source>
        <dbReference type="EMBL" id="TXS24047.1"/>
    </source>
</evidence>
<dbReference type="EMBL" id="RDBM01000037">
    <property type="protein sequence ID" value="TXS24047.1"/>
    <property type="molecule type" value="Genomic_DNA"/>
</dbReference>
<comment type="caution">
    <text evidence="1">The sequence shown here is derived from an EMBL/GenBank/DDBJ whole genome shotgun (WGS) entry which is preliminary data.</text>
</comment>
<dbReference type="AlphaFoldDB" id="A0A652KK11"/>
<organism evidence="1">
    <name type="scientific">Streptomyces sp. gb1(2016)</name>
    <dbReference type="NCBI Taxonomy" id="1828321"/>
    <lineage>
        <taxon>Bacteria</taxon>
        <taxon>Bacillati</taxon>
        <taxon>Actinomycetota</taxon>
        <taxon>Actinomycetes</taxon>
        <taxon>Kitasatosporales</taxon>
        <taxon>Streptomycetaceae</taxon>
        <taxon>Streptomyces</taxon>
    </lineage>
</organism>
<dbReference type="RefSeq" id="WP_147984961.1">
    <property type="nucleotide sequence ID" value="NZ_RDBM01000037.1"/>
</dbReference>